<sequence>MMAAAPSIDILLATYNGARYLPALLASLAAQEGPAFRVLVRDDGSGDATPDILAAWAARHPGRVSLIPTDAPTGSAAGNFARLMQASDADYVLFADQDDIWRPSKVAATLDALQAAEARSGGPSRPALAFCDLALVDGDGRPLHASFRAFQGLDVVAGCRLERLLLNNVVTGCAMGVNRAALTTCGTLPDGVIMHDWWLALICAGLGTIQVMPDCLIEYRQHGGNVVGAKRSDPLNTLSRLGRLSALQDNITAYRHWLTTLCHQAEQFGNRYGAHLSADHRALVQAFAGLRRQGPLHRRLTALRYGFRLETPAQTLAFLARM</sequence>
<dbReference type="EMBL" id="NOXU01000032">
    <property type="protein sequence ID" value="OYQ31762.1"/>
    <property type="molecule type" value="Genomic_DNA"/>
</dbReference>
<dbReference type="Gene3D" id="3.90.550.10">
    <property type="entry name" value="Spore Coat Polysaccharide Biosynthesis Protein SpsA, Chain A"/>
    <property type="match status" value="1"/>
</dbReference>
<dbReference type="Pfam" id="PF00535">
    <property type="entry name" value="Glycos_transf_2"/>
    <property type="match status" value="1"/>
</dbReference>
<proteinExistence type="inferred from homology"/>
<dbReference type="AlphaFoldDB" id="A0A255YRD5"/>
<dbReference type="OrthoDB" id="6383742at2"/>
<accession>A0A255YRD5</accession>
<keyword evidence="2" id="KW-0328">Glycosyltransferase</keyword>
<reference evidence="5 6" key="1">
    <citation type="submission" date="2017-07" db="EMBL/GenBank/DDBJ databases">
        <title>Niveispirillum cyanobacteriorum sp. nov., isolated from cyanobacterial aggregates in a eutrophic lake.</title>
        <authorList>
            <person name="Cai H."/>
        </authorList>
    </citation>
    <scope>NUCLEOTIDE SEQUENCE [LARGE SCALE GENOMIC DNA]</scope>
    <source>
        <strain evidence="6">TH1-14</strain>
    </source>
</reference>
<comment type="similarity">
    <text evidence="1">Belongs to the glycosyltransferase 2 family.</text>
</comment>
<dbReference type="CDD" id="cd04196">
    <property type="entry name" value="GT_2_like_d"/>
    <property type="match status" value="1"/>
</dbReference>
<evidence type="ECO:0000259" key="4">
    <source>
        <dbReference type="Pfam" id="PF00535"/>
    </source>
</evidence>
<evidence type="ECO:0000313" key="5">
    <source>
        <dbReference type="EMBL" id="OYQ31762.1"/>
    </source>
</evidence>
<evidence type="ECO:0000256" key="1">
    <source>
        <dbReference type="ARBA" id="ARBA00006739"/>
    </source>
</evidence>
<dbReference type="SUPFAM" id="SSF53448">
    <property type="entry name" value="Nucleotide-diphospho-sugar transferases"/>
    <property type="match status" value="1"/>
</dbReference>
<dbReference type="GO" id="GO:0016757">
    <property type="term" value="F:glycosyltransferase activity"/>
    <property type="evidence" value="ECO:0007669"/>
    <property type="project" value="UniProtKB-KW"/>
</dbReference>
<dbReference type="Proteomes" id="UP000216998">
    <property type="component" value="Unassembled WGS sequence"/>
</dbReference>
<keyword evidence="3" id="KW-0808">Transferase</keyword>
<dbReference type="RefSeq" id="WP_094458504.1">
    <property type="nucleotide sequence ID" value="NZ_NOXU01000032.1"/>
</dbReference>
<dbReference type="InterPro" id="IPR001173">
    <property type="entry name" value="Glyco_trans_2-like"/>
</dbReference>
<dbReference type="PANTHER" id="PTHR43179">
    <property type="entry name" value="RHAMNOSYLTRANSFERASE WBBL"/>
    <property type="match status" value="1"/>
</dbReference>
<organism evidence="5 6">
    <name type="scientific">Niveispirillum lacus</name>
    <dbReference type="NCBI Taxonomy" id="1981099"/>
    <lineage>
        <taxon>Bacteria</taxon>
        <taxon>Pseudomonadati</taxon>
        <taxon>Pseudomonadota</taxon>
        <taxon>Alphaproteobacteria</taxon>
        <taxon>Rhodospirillales</taxon>
        <taxon>Azospirillaceae</taxon>
        <taxon>Niveispirillum</taxon>
    </lineage>
</organism>
<feature type="domain" description="Glycosyltransferase 2-like" evidence="4">
    <location>
        <begin position="10"/>
        <end position="118"/>
    </location>
</feature>
<dbReference type="PANTHER" id="PTHR43179:SF12">
    <property type="entry name" value="GALACTOFURANOSYLTRANSFERASE GLFT2"/>
    <property type="match status" value="1"/>
</dbReference>
<protein>
    <recommendedName>
        <fullName evidence="4">Glycosyltransferase 2-like domain-containing protein</fullName>
    </recommendedName>
</protein>
<evidence type="ECO:0000256" key="3">
    <source>
        <dbReference type="ARBA" id="ARBA00022679"/>
    </source>
</evidence>
<keyword evidence="6" id="KW-1185">Reference proteome</keyword>
<evidence type="ECO:0000313" key="6">
    <source>
        <dbReference type="Proteomes" id="UP000216998"/>
    </source>
</evidence>
<dbReference type="InterPro" id="IPR029044">
    <property type="entry name" value="Nucleotide-diphossugar_trans"/>
</dbReference>
<gene>
    <name evidence="5" type="ORF">CHU95_21790</name>
</gene>
<name>A0A255YRD5_9PROT</name>
<evidence type="ECO:0000256" key="2">
    <source>
        <dbReference type="ARBA" id="ARBA00022676"/>
    </source>
</evidence>
<comment type="caution">
    <text evidence="5">The sequence shown here is derived from an EMBL/GenBank/DDBJ whole genome shotgun (WGS) entry which is preliminary data.</text>
</comment>